<keyword evidence="3" id="KW-1185">Reference proteome</keyword>
<feature type="compositionally biased region" description="Low complexity" evidence="1">
    <location>
        <begin position="34"/>
        <end position="47"/>
    </location>
</feature>
<feature type="compositionally biased region" description="Acidic residues" evidence="1">
    <location>
        <begin position="77"/>
        <end position="98"/>
    </location>
</feature>
<dbReference type="Pfam" id="PF19071">
    <property type="entry name" value="DUF5767"/>
    <property type="match status" value="1"/>
</dbReference>
<dbReference type="OrthoDB" id="6722at10239"/>
<evidence type="ECO:0000256" key="1">
    <source>
        <dbReference type="SAM" id="MobiDB-lite"/>
    </source>
</evidence>
<gene>
    <name evidence="2" type="ORF">OtV5_066c</name>
</gene>
<dbReference type="RefSeq" id="YP_001648150.2">
    <property type="nucleotide sequence ID" value="NC_010191.2"/>
</dbReference>
<dbReference type="EMBL" id="EU304328">
    <property type="protein sequence ID" value="ABY27854.2"/>
    <property type="molecule type" value="Genomic_DNA"/>
</dbReference>
<accession>A9YVX1</accession>
<reference evidence="2 3" key="1">
    <citation type="journal article" date="2008" name="PLoS ONE">
        <title>Life-cycle and genome of OtV5, a large DNA virus of the pelagic marine unicellular green alga Ostreococcus tauri.</title>
        <authorList>
            <person name="Derelle E."/>
            <person name="Ferraz C."/>
            <person name="Escande M.L."/>
            <person name="Eychenie S."/>
            <person name="Cooke R."/>
            <person name="Piganeau G."/>
            <person name="Desdevises Y."/>
            <person name="Bellec L."/>
            <person name="Moreau H."/>
            <person name="Grimsley N."/>
        </authorList>
    </citation>
    <scope>NUCLEOTIDE SEQUENCE [LARGE SCALE GENOMIC DNA]</scope>
    <source>
        <strain evidence="2 3">OtV5</strain>
    </source>
</reference>
<feature type="region of interest" description="Disordered" evidence="1">
    <location>
        <begin position="25"/>
        <end position="113"/>
    </location>
</feature>
<feature type="region of interest" description="Disordered" evidence="1">
    <location>
        <begin position="317"/>
        <end position="368"/>
    </location>
</feature>
<dbReference type="GeneID" id="5845775"/>
<dbReference type="InterPro" id="IPR043910">
    <property type="entry name" value="DUF5767"/>
</dbReference>
<feature type="compositionally biased region" description="Basic residues" evidence="1">
    <location>
        <begin position="355"/>
        <end position="368"/>
    </location>
</feature>
<proteinExistence type="predicted"/>
<evidence type="ECO:0000313" key="3">
    <source>
        <dbReference type="Proteomes" id="UP000203890"/>
    </source>
</evidence>
<name>A9YVX1_9PHYC</name>
<dbReference type="KEGG" id="vg:5845775"/>
<sequence>MDEEIVLDRGSTHVMKLDADEQALMDEIEISTSRPQPVRRPQPQQVRRPPPPQQQEAMDAFVNPNKQSAPTQPHQDEEIDYGEDEPMFFDDADDGPGPEEERPSKGYNSIDEEKSDLINKLGRLEKKGFAVNKRLNAYSNVEDLRTEVKRITYSIDVEQSIRFSRRMLVACVTGLEFLNKRYNPFEIQLEGWSESVMENVDDYDGVFEELYVKYRSKVNVAPEVKLIMMLGGSAMMFHLTNSMFKSALPNMNDVLKQNPDLVKNMMAAVQNTTRAPSGPADAAPVGGTGQYEMQGPGIDISSLMGGVMMPPPPPMNTTPIPVSEQDDDDVSDIVSISGESTGGEVKEVNVDTTKSKRGRKKKKTEINL</sequence>
<dbReference type="Proteomes" id="UP000203890">
    <property type="component" value="Segment"/>
</dbReference>
<protein>
    <submittedName>
        <fullName evidence="2">Uncharacterized protein</fullName>
    </submittedName>
</protein>
<organism evidence="2 3">
    <name type="scientific">Ostreococcus tauri virus OtV5</name>
    <dbReference type="NCBI Taxonomy" id="1785753"/>
    <lineage>
        <taxon>Viruses</taxon>
        <taxon>Varidnaviria</taxon>
        <taxon>Bamfordvirae</taxon>
        <taxon>Nucleocytoviricota</taxon>
        <taxon>Megaviricetes</taxon>
        <taxon>Algavirales</taxon>
        <taxon>Phycodnaviridae</taxon>
        <taxon>Prasinovirus</taxon>
        <taxon>Prasinovirus ostreotauri</taxon>
    </lineage>
</organism>
<feature type="compositionally biased region" description="Polar residues" evidence="1">
    <location>
        <begin position="64"/>
        <end position="73"/>
    </location>
</feature>
<evidence type="ECO:0000313" key="2">
    <source>
        <dbReference type="EMBL" id="ABY27854.2"/>
    </source>
</evidence>